<dbReference type="FunFam" id="3.40.50.300:FF:000327">
    <property type="entry name" value="ATP-binding cassette sub-family A member 3"/>
    <property type="match status" value="1"/>
</dbReference>
<feature type="domain" description="ABC transporter" evidence="3">
    <location>
        <begin position="1"/>
        <end position="196"/>
    </location>
</feature>
<dbReference type="GO" id="GO:0016020">
    <property type="term" value="C:membrane"/>
    <property type="evidence" value="ECO:0007669"/>
    <property type="project" value="InterPro"/>
</dbReference>
<dbReference type="SUPFAM" id="SSF52540">
    <property type="entry name" value="P-loop containing nucleoside triphosphate hydrolases"/>
    <property type="match status" value="1"/>
</dbReference>
<organism evidence="4 5">
    <name type="scientific">Amphibalanus amphitrite</name>
    <name type="common">Striped barnacle</name>
    <name type="synonym">Balanus amphitrite</name>
    <dbReference type="NCBI Taxonomy" id="1232801"/>
    <lineage>
        <taxon>Eukaryota</taxon>
        <taxon>Metazoa</taxon>
        <taxon>Ecdysozoa</taxon>
        <taxon>Arthropoda</taxon>
        <taxon>Crustacea</taxon>
        <taxon>Multicrustacea</taxon>
        <taxon>Cirripedia</taxon>
        <taxon>Thoracica</taxon>
        <taxon>Thoracicalcarea</taxon>
        <taxon>Balanomorpha</taxon>
        <taxon>Balanoidea</taxon>
        <taxon>Balanidae</taxon>
        <taxon>Amphibalaninae</taxon>
        <taxon>Amphibalanus</taxon>
    </lineage>
</organism>
<evidence type="ECO:0000256" key="1">
    <source>
        <dbReference type="SAM" id="MobiDB-lite"/>
    </source>
</evidence>
<dbReference type="Gene3D" id="3.40.50.300">
    <property type="entry name" value="P-loop containing nucleotide triphosphate hydrolases"/>
    <property type="match status" value="1"/>
</dbReference>
<evidence type="ECO:0000259" key="3">
    <source>
        <dbReference type="PROSITE" id="PS50893"/>
    </source>
</evidence>
<dbReference type="Pfam" id="PF00005">
    <property type="entry name" value="ABC_tran"/>
    <property type="match status" value="1"/>
</dbReference>
<keyword evidence="2" id="KW-1133">Transmembrane helix</keyword>
<dbReference type="GO" id="GO:0140359">
    <property type="term" value="F:ABC-type transporter activity"/>
    <property type="evidence" value="ECO:0007669"/>
    <property type="project" value="InterPro"/>
</dbReference>
<keyword evidence="4" id="KW-0547">Nucleotide-binding</keyword>
<accession>A0A6A4VIS4</accession>
<dbReference type="OrthoDB" id="6512918at2759"/>
<dbReference type="GO" id="GO:0005319">
    <property type="term" value="F:lipid transporter activity"/>
    <property type="evidence" value="ECO:0007669"/>
    <property type="project" value="TreeGrafter"/>
</dbReference>
<keyword evidence="2" id="KW-0812">Transmembrane</keyword>
<feature type="compositionally biased region" description="Low complexity" evidence="1">
    <location>
        <begin position="215"/>
        <end position="227"/>
    </location>
</feature>
<keyword evidence="5" id="KW-1185">Reference proteome</keyword>
<dbReference type="Pfam" id="PF23321">
    <property type="entry name" value="R1_ABCA1"/>
    <property type="match status" value="1"/>
</dbReference>
<dbReference type="CDD" id="cd03263">
    <property type="entry name" value="ABC_subfamily_A"/>
    <property type="match status" value="1"/>
</dbReference>
<dbReference type="Proteomes" id="UP000440578">
    <property type="component" value="Unassembled WGS sequence"/>
</dbReference>
<evidence type="ECO:0000256" key="2">
    <source>
        <dbReference type="SAM" id="Phobius"/>
    </source>
</evidence>
<dbReference type="InterPro" id="IPR026082">
    <property type="entry name" value="ABCA"/>
</dbReference>
<keyword evidence="2" id="KW-0472">Membrane</keyword>
<dbReference type="GO" id="GO:0005524">
    <property type="term" value="F:ATP binding"/>
    <property type="evidence" value="ECO:0007669"/>
    <property type="project" value="UniProtKB-KW"/>
</dbReference>
<protein>
    <submittedName>
        <fullName evidence="4">ATP-binding cassette sub-family A member 3</fullName>
    </submittedName>
</protein>
<name>A0A6A4VIS4_AMPAM</name>
<comment type="caution">
    <text evidence="4">The sequence shown here is derived from an EMBL/GenBank/DDBJ whole genome shotgun (WGS) entry which is preliminary data.</text>
</comment>
<dbReference type="InterPro" id="IPR003439">
    <property type="entry name" value="ABC_transporter-like_ATP-bd"/>
</dbReference>
<feature type="transmembrane region" description="Helical" evidence="2">
    <location>
        <begin position="570"/>
        <end position="587"/>
    </location>
</feature>
<dbReference type="PANTHER" id="PTHR19229:SF250">
    <property type="entry name" value="ABC TRANSPORTER DOMAIN-CONTAINING PROTEIN-RELATED"/>
    <property type="match status" value="1"/>
</dbReference>
<feature type="transmembrane region" description="Helical" evidence="2">
    <location>
        <begin position="462"/>
        <end position="481"/>
    </location>
</feature>
<dbReference type="GO" id="GO:0016887">
    <property type="term" value="F:ATP hydrolysis activity"/>
    <property type="evidence" value="ECO:0007669"/>
    <property type="project" value="InterPro"/>
</dbReference>
<sequence length="594" mass="64836">MKGKTTTFKMLTGDELISWGDAFLMGRSVRDEVKEVHKQLGYCPQFDAVIDQMTGRETLRMFARLRGIYEADIDSVIERLAHGLFLTEYIDKQVREYSGGNKRKLSTAVALVGDPPIVFLDEPTTGMDPVARRLLWDVICRIRAAGRSIILTSHSMEECEALCTRLAIMVNGQFKCMGSPQHLKSKFGQGYTLLVKVAVSSAEKEEFSKTHKRAASSSSTRRQMSASVGPQRRQSMTAAVQPVKDFVEKHFPGSILKDVHQGLLNYQIMDTSLSWARIFGMMERAKETLNIEDYSVGQTTLEQTEEALSPGGDVTQEGKVAGDVEPMDGDPHLSWSARVMVGMLRVTGHWGGAGCGSLIYATLLYGLLTNALFLLVSWKGELGAKARDQGDFSAAFKSSLFGIPDALSWLFAREGFRVVDAELKTMMGSGRVDVALLVRLGRQQAALSAAFSRMTDGLTPELVVSMAYGVLLLVSTLLLTVSSAQTGHLVHAGPKIAADLCCAFVTVAVPCEVGQAVQDQVGRIRDSLLARPPVADLATGQEVLLQLEATRRDLDGLGDLRLYRLRRSTVLAAVSAAVAYIIVFLQFQQPEASG</sequence>
<dbReference type="InterPro" id="IPR056264">
    <property type="entry name" value="R2_ABCA1-4-like"/>
</dbReference>
<keyword evidence="4" id="KW-0067">ATP-binding</keyword>
<dbReference type="AlphaFoldDB" id="A0A6A4VIS4"/>
<gene>
    <name evidence="4" type="primary">Abca3</name>
    <name evidence="4" type="ORF">FJT64_009056</name>
</gene>
<proteinExistence type="predicted"/>
<feature type="region of interest" description="Disordered" evidence="1">
    <location>
        <begin position="208"/>
        <end position="238"/>
    </location>
</feature>
<evidence type="ECO:0000313" key="4">
    <source>
        <dbReference type="EMBL" id="KAF0293019.1"/>
    </source>
</evidence>
<reference evidence="4 5" key="1">
    <citation type="submission" date="2019-07" db="EMBL/GenBank/DDBJ databases">
        <title>Draft genome assembly of a fouling barnacle, Amphibalanus amphitrite (Darwin, 1854): The first reference genome for Thecostraca.</title>
        <authorList>
            <person name="Kim W."/>
        </authorList>
    </citation>
    <scope>NUCLEOTIDE SEQUENCE [LARGE SCALE GENOMIC DNA]</scope>
    <source>
        <strain evidence="4">SNU_AA5</strain>
        <tissue evidence="4">Soma without cirri and trophi</tissue>
    </source>
</reference>
<dbReference type="InterPro" id="IPR027417">
    <property type="entry name" value="P-loop_NTPase"/>
</dbReference>
<evidence type="ECO:0000313" key="5">
    <source>
        <dbReference type="Proteomes" id="UP000440578"/>
    </source>
</evidence>
<dbReference type="PANTHER" id="PTHR19229">
    <property type="entry name" value="ATP-BINDING CASSETTE TRANSPORTER SUBFAMILY A ABCA"/>
    <property type="match status" value="1"/>
</dbReference>
<dbReference type="EMBL" id="VIIS01001777">
    <property type="protein sequence ID" value="KAF0293019.1"/>
    <property type="molecule type" value="Genomic_DNA"/>
</dbReference>
<dbReference type="PROSITE" id="PS50893">
    <property type="entry name" value="ABC_TRANSPORTER_2"/>
    <property type="match status" value="1"/>
</dbReference>